<dbReference type="InterPro" id="IPR006016">
    <property type="entry name" value="UspA"/>
</dbReference>
<accession>A0A3D8L822</accession>
<evidence type="ECO:0000313" key="4">
    <source>
        <dbReference type="Proteomes" id="UP000256708"/>
    </source>
</evidence>
<feature type="domain" description="UspA" evidence="2">
    <location>
        <begin position="173"/>
        <end position="273"/>
    </location>
</feature>
<feature type="domain" description="UspA" evidence="2">
    <location>
        <begin position="19"/>
        <end position="165"/>
    </location>
</feature>
<dbReference type="Proteomes" id="UP000256708">
    <property type="component" value="Unassembled WGS sequence"/>
</dbReference>
<dbReference type="PANTHER" id="PTHR46268:SF6">
    <property type="entry name" value="UNIVERSAL STRESS PROTEIN UP12"/>
    <property type="match status" value="1"/>
</dbReference>
<keyword evidence="4" id="KW-1185">Reference proteome</keyword>
<dbReference type="PANTHER" id="PTHR46268">
    <property type="entry name" value="STRESS RESPONSE PROTEIN NHAX"/>
    <property type="match status" value="1"/>
</dbReference>
<evidence type="ECO:0000259" key="2">
    <source>
        <dbReference type="Pfam" id="PF00582"/>
    </source>
</evidence>
<dbReference type="SUPFAM" id="SSF52402">
    <property type="entry name" value="Adenine nucleotide alpha hydrolases-like"/>
    <property type="match status" value="2"/>
</dbReference>
<dbReference type="InterPro" id="IPR006015">
    <property type="entry name" value="Universal_stress_UspA"/>
</dbReference>
<dbReference type="AlphaFoldDB" id="A0A3D8L822"/>
<dbReference type="CDD" id="cd00293">
    <property type="entry name" value="USP-like"/>
    <property type="match status" value="1"/>
</dbReference>
<evidence type="ECO:0000256" key="1">
    <source>
        <dbReference type="ARBA" id="ARBA00008791"/>
    </source>
</evidence>
<comment type="caution">
    <text evidence="3">The sequence shown here is derived from an EMBL/GenBank/DDBJ whole genome shotgun (WGS) entry which is preliminary data.</text>
</comment>
<name>A0A3D8L822_9BACT</name>
<organism evidence="3 4">
    <name type="scientific">Pontibacter diazotrophicus</name>
    <dbReference type="NCBI Taxonomy" id="1400979"/>
    <lineage>
        <taxon>Bacteria</taxon>
        <taxon>Pseudomonadati</taxon>
        <taxon>Bacteroidota</taxon>
        <taxon>Cytophagia</taxon>
        <taxon>Cytophagales</taxon>
        <taxon>Hymenobacteraceae</taxon>
        <taxon>Pontibacter</taxon>
    </lineage>
</organism>
<dbReference type="OrthoDB" id="1522603at2"/>
<protein>
    <submittedName>
        <fullName evidence="3">Universal stress protein</fullName>
    </submittedName>
</protein>
<comment type="similarity">
    <text evidence="1">Belongs to the universal stress protein A family.</text>
</comment>
<sequence length="304" mass="34482">MIYNGILHHYTSKSNRLAMKTILCITDFSQCSENAAKYAYELAQFLNARLLLFHNISNSAAAVQAPSEDDCHSQLVTQLEDRNGYINKLEAVRRRIAYNSANQVSCESLVKHGEAKENIPALIQEEKVDLVVIGNEAADALRDIFSGTVAAHVIEKSTCPVLVVPQQAAFKPFRQIVFAVDKTGEPYQDTGLVHRLVQLFDAEVHALHVLPKERASASAVAEEEIFPLKAWNTYKLVNYHIILHNSIEQGISQFTRERRADMLVLGYHAENPWQHLRNVDAFQEKAYHTYLPVLFAHYKRQNQK</sequence>
<dbReference type="InterPro" id="IPR014729">
    <property type="entry name" value="Rossmann-like_a/b/a_fold"/>
</dbReference>
<dbReference type="Gene3D" id="3.40.50.620">
    <property type="entry name" value="HUPs"/>
    <property type="match status" value="2"/>
</dbReference>
<dbReference type="EMBL" id="QRGR01000022">
    <property type="protein sequence ID" value="RDV13550.1"/>
    <property type="molecule type" value="Genomic_DNA"/>
</dbReference>
<proteinExistence type="inferred from homology"/>
<gene>
    <name evidence="3" type="ORF">DXT99_18600</name>
</gene>
<dbReference type="PRINTS" id="PR01438">
    <property type="entry name" value="UNVRSLSTRESS"/>
</dbReference>
<evidence type="ECO:0000313" key="3">
    <source>
        <dbReference type="EMBL" id="RDV13550.1"/>
    </source>
</evidence>
<reference evidence="4" key="1">
    <citation type="submission" date="2018-08" db="EMBL/GenBank/DDBJ databases">
        <authorList>
            <person name="Liu Z.-W."/>
            <person name="Du Z.-J."/>
        </authorList>
    </citation>
    <scope>NUCLEOTIDE SEQUENCE [LARGE SCALE GENOMIC DNA]</scope>
    <source>
        <strain evidence="4">H4X</strain>
    </source>
</reference>
<dbReference type="Pfam" id="PF00582">
    <property type="entry name" value="Usp"/>
    <property type="match status" value="2"/>
</dbReference>